<proteinExistence type="predicted"/>
<evidence type="ECO:0000256" key="1">
    <source>
        <dbReference type="ARBA" id="ARBA00023242"/>
    </source>
</evidence>
<dbReference type="Proteomes" id="UP000055045">
    <property type="component" value="Unassembled WGS sequence"/>
</dbReference>
<dbReference type="PANTHER" id="PTHR31668:SF28">
    <property type="entry name" value="ZN(II)2CYS6 TRANSCRIPTION FACTOR (EUROFUNG)"/>
    <property type="match status" value="1"/>
</dbReference>
<evidence type="ECO:0008006" key="4">
    <source>
        <dbReference type="Google" id="ProtNLM"/>
    </source>
</evidence>
<protein>
    <recommendedName>
        <fullName evidence="4">Transcription factor domain-containing protein</fullName>
    </recommendedName>
</protein>
<keyword evidence="3" id="KW-1185">Reference proteome</keyword>
<dbReference type="EMBL" id="LLXE01000131">
    <property type="protein sequence ID" value="KUM61534.1"/>
    <property type="molecule type" value="Genomic_DNA"/>
</dbReference>
<dbReference type="InterPro" id="IPR050797">
    <property type="entry name" value="Carb_Metab_Trans_Reg"/>
</dbReference>
<evidence type="ECO:0000313" key="2">
    <source>
        <dbReference type="EMBL" id="KUM61534.1"/>
    </source>
</evidence>
<gene>
    <name evidence="2" type="ORF">ACN42_g5570</name>
</gene>
<organism evidence="2 3">
    <name type="scientific">Penicillium freii</name>
    <dbReference type="NCBI Taxonomy" id="48697"/>
    <lineage>
        <taxon>Eukaryota</taxon>
        <taxon>Fungi</taxon>
        <taxon>Dikarya</taxon>
        <taxon>Ascomycota</taxon>
        <taxon>Pezizomycotina</taxon>
        <taxon>Eurotiomycetes</taxon>
        <taxon>Eurotiomycetidae</taxon>
        <taxon>Eurotiales</taxon>
        <taxon>Aspergillaceae</taxon>
        <taxon>Penicillium</taxon>
    </lineage>
</organism>
<reference evidence="2 3" key="1">
    <citation type="submission" date="2015-10" db="EMBL/GenBank/DDBJ databases">
        <title>Genome sequencing of Penicillium freii.</title>
        <authorList>
            <person name="Nguyen H.D."/>
            <person name="Visagie C.M."/>
            <person name="Seifert K.A."/>
        </authorList>
    </citation>
    <scope>NUCLEOTIDE SEQUENCE [LARGE SCALE GENOMIC DNA]</scope>
    <source>
        <strain evidence="2 3">DAOM 242723</strain>
    </source>
</reference>
<evidence type="ECO:0000313" key="3">
    <source>
        <dbReference type="Proteomes" id="UP000055045"/>
    </source>
</evidence>
<accession>A0A101MJ83</accession>
<sequence length="379" mass="42846">MMNLHRETAYIGLRQDEQQIRRRVLWLLFITERGVCILHKLPVVLKTNISTPELDLDGEPQVLPAFLKLLNLFRLYEQSRMFDFIEDDDLGMCSIPDEMRNLDNRSFKMLHDGLQDGSTLMDHISDVQKADLCVTRNWMRMILWKVSAKHHQLFPSQWADSPSFPIMVAKELLDIVSKLPPAAIKAHGLGMELKLYGIANSLADAVINMAMLPRASFLDDKSRPCNILGRLHSFLSTFHGGENKELADVLYKKMTKAQYKADRAMSSAVHAAMKSRHFIETTASENQLGQEEPLLPGPDHIITIPDWREGGELNPTIHPTGTEWWMPGNLTSVEEPADYPICLDDMLACGFADSCFSSANNGYPAFSYDPQFTGGMQIH</sequence>
<name>A0A101MJ83_PENFR</name>
<dbReference type="AlphaFoldDB" id="A0A101MJ83"/>
<dbReference type="CDD" id="cd12148">
    <property type="entry name" value="fungal_TF_MHR"/>
    <property type="match status" value="1"/>
</dbReference>
<keyword evidence="1" id="KW-0539">Nucleus</keyword>
<dbReference type="PANTHER" id="PTHR31668">
    <property type="entry name" value="GLUCOSE TRANSPORT TRANSCRIPTION REGULATOR RGT1-RELATED-RELATED"/>
    <property type="match status" value="1"/>
</dbReference>
<dbReference type="STRING" id="48697.A0A101MJ83"/>
<comment type="caution">
    <text evidence="2">The sequence shown here is derived from an EMBL/GenBank/DDBJ whole genome shotgun (WGS) entry which is preliminary data.</text>
</comment>